<proteinExistence type="predicted"/>
<evidence type="ECO:0000313" key="1">
    <source>
        <dbReference type="EMBL" id="QDV57862.1"/>
    </source>
</evidence>
<dbReference type="EMBL" id="CP036318">
    <property type="protein sequence ID" value="QDV57862.1"/>
    <property type="molecule type" value="Genomic_DNA"/>
</dbReference>
<protein>
    <submittedName>
        <fullName evidence="1">Uncharacterized protein</fullName>
    </submittedName>
</protein>
<name>A0A518IXP4_9BACT</name>
<gene>
    <name evidence="1" type="ORF">Mal33_38770</name>
</gene>
<evidence type="ECO:0000313" key="2">
    <source>
        <dbReference type="Proteomes" id="UP000316770"/>
    </source>
</evidence>
<dbReference type="Proteomes" id="UP000316770">
    <property type="component" value="Chromosome"/>
</dbReference>
<accession>A0A518IXP4</accession>
<keyword evidence="2" id="KW-1185">Reference proteome</keyword>
<organism evidence="1 2">
    <name type="scientific">Rosistilla oblonga</name>
    <dbReference type="NCBI Taxonomy" id="2527990"/>
    <lineage>
        <taxon>Bacteria</taxon>
        <taxon>Pseudomonadati</taxon>
        <taxon>Planctomycetota</taxon>
        <taxon>Planctomycetia</taxon>
        <taxon>Pirellulales</taxon>
        <taxon>Pirellulaceae</taxon>
        <taxon>Rosistilla</taxon>
    </lineage>
</organism>
<sequence>MSGMALLLFGVVVAGIPGTQSADEQVDLIELNHFFDEHGRHVFDQVIFYEWSQTHHRFHVKAWRLVKDPQQLPQKSWKPIGYRCVWHDDGVLRKVRSPAYRETWSQVDPERTNRQLLPQDQRIGLLKPVIGEPIKRPAPTEIAIAEERPTQP</sequence>
<dbReference type="AlphaFoldDB" id="A0A518IXP4"/>
<dbReference type="RefSeq" id="WP_197452735.1">
    <property type="nucleotide sequence ID" value="NZ_CP036318.1"/>
</dbReference>
<reference evidence="1 2" key="1">
    <citation type="submission" date="2019-02" db="EMBL/GenBank/DDBJ databases">
        <title>Deep-cultivation of Planctomycetes and their phenomic and genomic characterization uncovers novel biology.</title>
        <authorList>
            <person name="Wiegand S."/>
            <person name="Jogler M."/>
            <person name="Boedeker C."/>
            <person name="Pinto D."/>
            <person name="Vollmers J."/>
            <person name="Rivas-Marin E."/>
            <person name="Kohn T."/>
            <person name="Peeters S.H."/>
            <person name="Heuer A."/>
            <person name="Rast P."/>
            <person name="Oberbeckmann S."/>
            <person name="Bunk B."/>
            <person name="Jeske O."/>
            <person name="Meyerdierks A."/>
            <person name="Storesund J.E."/>
            <person name="Kallscheuer N."/>
            <person name="Luecker S."/>
            <person name="Lage O.M."/>
            <person name="Pohl T."/>
            <person name="Merkel B.J."/>
            <person name="Hornburger P."/>
            <person name="Mueller R.-W."/>
            <person name="Bruemmer F."/>
            <person name="Labrenz M."/>
            <person name="Spormann A.M."/>
            <person name="Op den Camp H."/>
            <person name="Overmann J."/>
            <person name="Amann R."/>
            <person name="Jetten M.S.M."/>
            <person name="Mascher T."/>
            <person name="Medema M.H."/>
            <person name="Devos D.P."/>
            <person name="Kaster A.-K."/>
            <person name="Ovreas L."/>
            <person name="Rohde M."/>
            <person name="Galperin M.Y."/>
            <person name="Jogler C."/>
        </authorList>
    </citation>
    <scope>NUCLEOTIDE SEQUENCE [LARGE SCALE GENOMIC DNA]</scope>
    <source>
        <strain evidence="1 2">Mal33</strain>
    </source>
</reference>